<feature type="region of interest" description="Disordered" evidence="1">
    <location>
        <begin position="58"/>
        <end position="77"/>
    </location>
</feature>
<comment type="caution">
    <text evidence="2">The sequence shown here is derived from an EMBL/GenBank/DDBJ whole genome shotgun (WGS) entry which is preliminary data.</text>
</comment>
<evidence type="ECO:0000256" key="1">
    <source>
        <dbReference type="SAM" id="MobiDB-lite"/>
    </source>
</evidence>
<sequence length="77" mass="8634">MDKNFKKAVLIFFISVLSFIAGVWTLDTFNRKMGADIDGIKEWVENIERIRNSPTEIIETTSSTESLPSLDTAPAVN</sequence>
<evidence type="ECO:0000313" key="2">
    <source>
        <dbReference type="EMBL" id="RJR26872.1"/>
    </source>
</evidence>
<proteinExistence type="predicted"/>
<dbReference type="AlphaFoldDB" id="A0A3A4ZCI0"/>
<evidence type="ECO:0000313" key="3">
    <source>
        <dbReference type="Proteomes" id="UP000265540"/>
    </source>
</evidence>
<gene>
    <name evidence="2" type="ORF">C4561_03800</name>
</gene>
<name>A0A3A4ZCI0_UNCKA</name>
<dbReference type="Proteomes" id="UP000265540">
    <property type="component" value="Unassembled WGS sequence"/>
</dbReference>
<dbReference type="EMBL" id="QZJF01000017">
    <property type="protein sequence ID" value="RJR26872.1"/>
    <property type="molecule type" value="Genomic_DNA"/>
</dbReference>
<reference evidence="2 3" key="1">
    <citation type="journal article" date="2017" name="ISME J.">
        <title>Energy and carbon metabolisms in a deep terrestrial subsurface fluid microbial community.</title>
        <authorList>
            <person name="Momper L."/>
            <person name="Jungbluth S.P."/>
            <person name="Lee M.D."/>
            <person name="Amend J.P."/>
        </authorList>
    </citation>
    <scope>NUCLEOTIDE SEQUENCE [LARGE SCALE GENOMIC DNA]</scope>
    <source>
        <strain evidence="2">SURF_46</strain>
    </source>
</reference>
<organism evidence="2 3">
    <name type="scientific">candidate division WWE3 bacterium</name>
    <dbReference type="NCBI Taxonomy" id="2053526"/>
    <lineage>
        <taxon>Bacteria</taxon>
        <taxon>Katanobacteria</taxon>
    </lineage>
</organism>
<feature type="compositionally biased region" description="Low complexity" evidence="1">
    <location>
        <begin position="58"/>
        <end position="70"/>
    </location>
</feature>
<accession>A0A3A4ZCI0</accession>
<protein>
    <submittedName>
        <fullName evidence="2">Uncharacterized protein</fullName>
    </submittedName>
</protein>